<keyword evidence="3" id="KW-1185">Reference proteome</keyword>
<dbReference type="Proteomes" id="UP000694923">
    <property type="component" value="Unplaced"/>
</dbReference>
<accession>A0ABM0QST5</accession>
<organism evidence="3 4">
    <name type="scientific">Galeopterus variegatus</name>
    <name type="common">Malayan flying lemur</name>
    <name type="synonym">Cynocephalus variegatus</name>
    <dbReference type="NCBI Taxonomy" id="482537"/>
    <lineage>
        <taxon>Eukaryota</taxon>
        <taxon>Metazoa</taxon>
        <taxon>Chordata</taxon>
        <taxon>Craniata</taxon>
        <taxon>Vertebrata</taxon>
        <taxon>Euteleostomi</taxon>
        <taxon>Mammalia</taxon>
        <taxon>Eutheria</taxon>
        <taxon>Euarchontoglires</taxon>
        <taxon>Dermoptera</taxon>
        <taxon>Cynocephalidae</taxon>
        <taxon>Galeopterus</taxon>
    </lineage>
</organism>
<sequence length="988" mass="106071">MPTLVMGMLPTRQGETLQPCSKDSQRQGLFSHGPVGRPADGKVGAVPREDGLCLPVAVDDLMAALSWPRPSQQLDVLRAVPHVSWSDYTEELGPGGKACSLPLWSTCQEARDGDSSVSSGRLSGSSGGHESCVPPHGPWKERLPQVLRPQRQPRRSDPRLEQLRDKIRAQAQWQASCASLGTSAPSSASRLSTACSPALRRKTRKVADALPAPANPDSSYLSTAGRRTEDKSSSSRGLELSRVCQHQASVLREKTKRIKSSSCKREKAPKLPSPRRAAKDKDSELVGVHAWRKGQALVRLLLGPPPALPRLQSKAPSGDPAPAAELGDGKRVAAAQRLPVHDRSPSPTSARSGQQVSDDTPSRTSCNPPETIQTAMAILRDLRQQIQAGLELAQGHRRGRKLQQPKLCPRDLAQRSQQGLPSAPDAQGSLAKSPWVSAEGKCYPLERAGSSPTRRPWSPSVKWQACPQRAWVARRQGPSFQRPGSPPERLGSFSQRPWSASAGQAWAPYEDREVPAPRTCSPLERHAPAQRPWSTSFVQRAGAPGNGRGDVPAPSGAKHSWPRPTRSVPQNLPRKEKDIPLSPPPSPKPQGPLGHQHSSESVREFVRQKALARQWQALEEKASAMRTLELRNQRLQEVYRQQREAVLGKAVPVVSQTSPSIVTFVPSSAQSGGLEAPGSLESPVLQWSKVTSGVMLGDQEARGSFCLCLNRAWSRAKALEMGDPRGGCNAAPSLPSATCPLGPLKLQDLTTHYLPHGLCVCLDPQDTEHPEASMPLHLEHKQARLQALETMASVLKQRIDILTDKLHRPEALDAVGDWASDLPPLGPCSVPAAPALTAPNCSGALVPGGGRGAPQDGEGMQAQPLLSPTYFLDGPGWEWQQSESLWAHHKGKPQGFVEKGCSELEKRPQRSAAPFRARSPFAGGSRGLPAIPDPAFGSLRLEEVPPASGAGLCTPWTTQSCGKGVPTARPWAGWSGGQGGPLGTPSTA</sequence>
<keyword evidence="1" id="KW-0175">Coiled coil</keyword>
<feature type="compositionally biased region" description="Pro residues" evidence="2">
    <location>
        <begin position="581"/>
        <end position="590"/>
    </location>
</feature>
<dbReference type="GeneID" id="103590874"/>
<evidence type="ECO:0000313" key="3">
    <source>
        <dbReference type="Proteomes" id="UP000694923"/>
    </source>
</evidence>
<feature type="region of interest" description="Disordered" evidence="2">
    <location>
        <begin position="15"/>
        <end position="40"/>
    </location>
</feature>
<feature type="region of interest" description="Disordered" evidence="2">
    <location>
        <begin position="202"/>
        <end position="284"/>
    </location>
</feature>
<name>A0ABM0QST5_GALVR</name>
<feature type="region of interest" description="Disordered" evidence="2">
    <location>
        <begin position="308"/>
        <end position="369"/>
    </location>
</feature>
<dbReference type="PANTHER" id="PTHR13958:SF5">
    <property type="entry name" value="COILED-COIL DOMAIN-CONTAINING PROTEIN 187"/>
    <property type="match status" value="1"/>
</dbReference>
<feature type="compositionally biased region" description="Polar residues" evidence="2">
    <location>
        <begin position="492"/>
        <end position="502"/>
    </location>
</feature>
<protein>
    <submittedName>
        <fullName evidence="4">Uncharacterized protein LOC103590874</fullName>
    </submittedName>
</protein>
<feature type="compositionally biased region" description="Polar residues" evidence="2">
    <location>
        <begin position="345"/>
        <end position="369"/>
    </location>
</feature>
<feature type="compositionally biased region" description="Low complexity" evidence="2">
    <location>
        <begin position="115"/>
        <end position="131"/>
    </location>
</feature>
<feature type="coiled-coil region" evidence="1">
    <location>
        <begin position="618"/>
        <end position="645"/>
    </location>
</feature>
<evidence type="ECO:0000313" key="4">
    <source>
        <dbReference type="RefSeq" id="XP_008571426.1"/>
    </source>
</evidence>
<reference evidence="4" key="1">
    <citation type="submission" date="2025-08" db="UniProtKB">
        <authorList>
            <consortium name="RefSeq"/>
        </authorList>
    </citation>
    <scope>IDENTIFICATION</scope>
</reference>
<evidence type="ECO:0000256" key="2">
    <source>
        <dbReference type="SAM" id="MobiDB-lite"/>
    </source>
</evidence>
<gene>
    <name evidence="4" type="primary">LOC103590874</name>
</gene>
<feature type="region of interest" description="Disordered" evidence="2">
    <location>
        <begin position="907"/>
        <end position="929"/>
    </location>
</feature>
<evidence type="ECO:0000256" key="1">
    <source>
        <dbReference type="SAM" id="Coils"/>
    </source>
</evidence>
<feature type="region of interest" description="Disordered" evidence="2">
    <location>
        <begin position="110"/>
        <end position="159"/>
    </location>
</feature>
<feature type="region of interest" description="Disordered" evidence="2">
    <location>
        <begin position="474"/>
        <end position="605"/>
    </location>
</feature>
<feature type="region of interest" description="Disordered" evidence="2">
    <location>
        <begin position="411"/>
        <end position="432"/>
    </location>
</feature>
<dbReference type="InterPro" id="IPR028750">
    <property type="entry name" value="CEP350/CC187"/>
</dbReference>
<feature type="coiled-coil region" evidence="1">
    <location>
        <begin position="778"/>
        <end position="805"/>
    </location>
</feature>
<feature type="compositionally biased region" description="Polar residues" evidence="2">
    <location>
        <begin position="15"/>
        <end position="28"/>
    </location>
</feature>
<dbReference type="RefSeq" id="XP_008571426.1">
    <property type="nucleotide sequence ID" value="XM_008573204.1"/>
</dbReference>
<dbReference type="PANTHER" id="PTHR13958">
    <property type="entry name" value="CENTROSOME-ASSOCIATED PROTEIN 350"/>
    <property type="match status" value="1"/>
</dbReference>
<proteinExistence type="predicted"/>